<dbReference type="EMBL" id="HE575323">
    <property type="protein sequence ID" value="CCC93561.1"/>
    <property type="molecule type" value="Genomic_DNA"/>
</dbReference>
<dbReference type="CDD" id="cd07991">
    <property type="entry name" value="LPLAT_LPCAT1-like"/>
    <property type="match status" value="1"/>
</dbReference>
<feature type="region of interest" description="Disordered" evidence="10">
    <location>
        <begin position="552"/>
        <end position="598"/>
    </location>
</feature>
<dbReference type="GO" id="GO:0008654">
    <property type="term" value="P:phospholipid biosynthetic process"/>
    <property type="evidence" value="ECO:0007669"/>
    <property type="project" value="UniProtKB-KW"/>
</dbReference>
<keyword evidence="4 11" id="KW-1133">Transmembrane helix</keyword>
<dbReference type="PANTHER" id="PTHR23063:SF58">
    <property type="entry name" value="PUTATIVE-RELATED"/>
    <property type="match status" value="1"/>
</dbReference>
<accession>G0UVZ5</accession>
<evidence type="ECO:0000256" key="8">
    <source>
        <dbReference type="ARBA" id="ARBA00023264"/>
    </source>
</evidence>
<sequence>MFCTDGGCGISTALESTVDHNIVQAYRVDSTVDSCVFPASVPGETLIIEPTFRRPRPALPREPKSPFHYDIGATGGLLRQLKGMFVIGAFLPLRVVFACFLLVLTYLLSVVHCRSNRCKSTKKESENLQEARFSQRLLSALYSWTPLTLGYWFVSRKGVSNYGRRGDGTYSVAPIIVANHVTLQDGLLLLSGHNASLHTGSHAEACFTSMIFNGQLDISCCRSASGSLKVKRGKKYNTPLDVAPTAKQGYEVSYNGMSEVEPCVVFPEACCTNGTAMIRFAPTAFSEGVAVQPVVVRHRYKYFNPSWCSAENPWIFLLRTMSQLYNRVEITYLPVYEPSEEEKRNPSLFAENVRRLMANALEIPVTDHSQLDVQLAVVAQRLKLPAGAVNVETSHPHFSSMTYDRIARMLHRFSSLLDCKKPGGPQAQGVPNGFMSLVTLGEFFSPLGSYPTLRERLGWHISRRAAVRGPYVAFRDLLSTLYTEPITIKYKGSCEVTDSEQCSDTTPVVRVAYMDEMQEGNVADEMALNYMLRRTFAMMLLVGEELLRQRDSYRSNSDKGASVTTLRSQGSDGEANNSEGPDGPRCGNISSKSMKPDSSLHTTVYGFDVRFLFRPSQGAGRSAPVAASLAATAETVEDRRLGRSEFDALLDILFVPHPSIMWRGSSAKSQTQLLEEDSFFDYIRSGGVQDPTFVGTREPEKTGREINRTMEFITLHGFLRFSRRHRTLVEYFHACCERFLLCDDLS</sequence>
<dbReference type="PANTHER" id="PTHR23063">
    <property type="entry name" value="PHOSPHOLIPID ACYLTRANSFERASE"/>
    <property type="match status" value="1"/>
</dbReference>
<proteinExistence type="predicted"/>
<dbReference type="InterPro" id="IPR045252">
    <property type="entry name" value="LPCAT1-like"/>
</dbReference>
<gene>
    <name evidence="12" type="ORF">TCIL3000_10_3220</name>
</gene>
<keyword evidence="9" id="KW-0012">Acyltransferase</keyword>
<evidence type="ECO:0000256" key="10">
    <source>
        <dbReference type="SAM" id="MobiDB-lite"/>
    </source>
</evidence>
<organism evidence="12">
    <name type="scientific">Trypanosoma congolense (strain IL3000)</name>
    <dbReference type="NCBI Taxonomy" id="1068625"/>
    <lineage>
        <taxon>Eukaryota</taxon>
        <taxon>Discoba</taxon>
        <taxon>Euglenozoa</taxon>
        <taxon>Kinetoplastea</taxon>
        <taxon>Metakinetoplastina</taxon>
        <taxon>Trypanosomatida</taxon>
        <taxon>Trypanosomatidae</taxon>
        <taxon>Trypanosoma</taxon>
        <taxon>Nannomonas</taxon>
    </lineage>
</organism>
<keyword evidence="2" id="KW-0808">Transferase</keyword>
<evidence type="ECO:0000256" key="6">
    <source>
        <dbReference type="ARBA" id="ARBA00023136"/>
    </source>
</evidence>
<evidence type="ECO:0008006" key="13">
    <source>
        <dbReference type="Google" id="ProtNLM"/>
    </source>
</evidence>
<keyword evidence="5" id="KW-0443">Lipid metabolism</keyword>
<evidence type="ECO:0000256" key="4">
    <source>
        <dbReference type="ARBA" id="ARBA00022989"/>
    </source>
</evidence>
<evidence type="ECO:0000256" key="2">
    <source>
        <dbReference type="ARBA" id="ARBA00022679"/>
    </source>
</evidence>
<keyword evidence="8" id="KW-1208">Phospholipid metabolism</keyword>
<evidence type="ECO:0000256" key="11">
    <source>
        <dbReference type="SAM" id="Phobius"/>
    </source>
</evidence>
<dbReference type="AlphaFoldDB" id="G0UVZ5"/>
<dbReference type="VEuPathDB" id="TriTrypDB:TcIL3000_10_3220"/>
<feature type="compositionally biased region" description="Polar residues" evidence="10">
    <location>
        <begin position="558"/>
        <end position="579"/>
    </location>
</feature>
<keyword evidence="6 11" id="KW-0472">Membrane</keyword>
<evidence type="ECO:0000256" key="1">
    <source>
        <dbReference type="ARBA" id="ARBA00022516"/>
    </source>
</evidence>
<dbReference type="GO" id="GO:0008374">
    <property type="term" value="F:O-acyltransferase activity"/>
    <property type="evidence" value="ECO:0007669"/>
    <property type="project" value="InterPro"/>
</dbReference>
<feature type="transmembrane region" description="Helical" evidence="11">
    <location>
        <begin position="85"/>
        <end position="108"/>
    </location>
</feature>
<protein>
    <recommendedName>
        <fullName evidence="13">Phospholipid/glycerol acyltransferase domain-containing protein</fullName>
    </recommendedName>
</protein>
<evidence type="ECO:0000256" key="5">
    <source>
        <dbReference type="ARBA" id="ARBA00023098"/>
    </source>
</evidence>
<reference evidence="12" key="1">
    <citation type="journal article" date="2012" name="Proc. Natl. Acad. Sci. U.S.A.">
        <title>Antigenic diversity is generated by distinct evolutionary mechanisms in African trypanosome species.</title>
        <authorList>
            <person name="Jackson A.P."/>
            <person name="Berry A."/>
            <person name="Aslett M."/>
            <person name="Allison H.C."/>
            <person name="Burton P."/>
            <person name="Vavrova-Anderson J."/>
            <person name="Brown R."/>
            <person name="Browne H."/>
            <person name="Corton N."/>
            <person name="Hauser H."/>
            <person name="Gamble J."/>
            <person name="Gilderthorp R."/>
            <person name="Marcello L."/>
            <person name="McQuillan J."/>
            <person name="Otto T.D."/>
            <person name="Quail M.A."/>
            <person name="Sanders M.J."/>
            <person name="van Tonder A."/>
            <person name="Ginger M.L."/>
            <person name="Field M.C."/>
            <person name="Barry J.D."/>
            <person name="Hertz-Fowler C."/>
            <person name="Berriman M."/>
        </authorList>
    </citation>
    <scope>NUCLEOTIDE SEQUENCE</scope>
    <source>
        <strain evidence="12">IL3000</strain>
    </source>
</reference>
<keyword evidence="3 11" id="KW-0812">Transmembrane</keyword>
<name>G0UVZ5_TRYCI</name>
<evidence type="ECO:0000256" key="7">
    <source>
        <dbReference type="ARBA" id="ARBA00023209"/>
    </source>
</evidence>
<evidence type="ECO:0000256" key="9">
    <source>
        <dbReference type="ARBA" id="ARBA00023315"/>
    </source>
</evidence>
<keyword evidence="1" id="KW-0444">Lipid biosynthesis</keyword>
<evidence type="ECO:0000313" key="12">
    <source>
        <dbReference type="EMBL" id="CCC93561.1"/>
    </source>
</evidence>
<keyword evidence="7" id="KW-0594">Phospholipid biosynthesis</keyword>
<evidence type="ECO:0000256" key="3">
    <source>
        <dbReference type="ARBA" id="ARBA00022692"/>
    </source>
</evidence>